<accession>A0A0B3SR94</accession>
<dbReference type="SUPFAM" id="SSF50969">
    <property type="entry name" value="YVTN repeat-like/Quinoprotein amine dehydrogenase"/>
    <property type="match status" value="1"/>
</dbReference>
<sequence length="345" mass="37154">MRSLISLAAAAAVSGIAATCAPAQSIETISVSPDGQTVLVGGTNRTVYALSAETLEVTDRRYVSELVRQIVHGVDGELVFFRDDADTLTAYKTADMSFAWKASDVDDMAYDPRAGAIAVLDQHYKDDSVSLLFAATGEQMARVAMGKIKSNLIALAPGADKALILTNYTKTDAEEKADEPDDLSKLQKADFKQLHDGYVSNVVTVDFGTGAFEMSETPYRVSYPKAVRMAGDKMMVLRTNMDSMMLAPDGTGALIDLGEDYFNYAGIDAKGETYILTKGVDLRFVPVAQDGPEGLLKGERLRGGPAEWITAMAEAPDGTLYFGTNAYRLLKVGPDRGKIEIVPVF</sequence>
<dbReference type="InterPro" id="IPR015943">
    <property type="entry name" value="WD40/YVTN_repeat-like_dom_sf"/>
</dbReference>
<dbReference type="Proteomes" id="UP000030960">
    <property type="component" value="Unassembled WGS sequence"/>
</dbReference>
<dbReference type="STRING" id="561184.SAMN05216376_110108"/>
<dbReference type="OrthoDB" id="7810522at2"/>
<keyword evidence="2" id="KW-1185">Reference proteome</keyword>
<comment type="caution">
    <text evidence="1">The sequence shown here is derived from an EMBL/GenBank/DDBJ whole genome shotgun (WGS) entry which is preliminary data.</text>
</comment>
<dbReference type="EMBL" id="JSUQ01000009">
    <property type="protein sequence ID" value="KHQ52944.1"/>
    <property type="molecule type" value="Genomic_DNA"/>
</dbReference>
<name>A0A0B3SR94_9RHOB</name>
<organism evidence="1 2">
    <name type="scientific">Mameliella alba</name>
    <dbReference type="NCBI Taxonomy" id="561184"/>
    <lineage>
        <taxon>Bacteria</taxon>
        <taxon>Pseudomonadati</taxon>
        <taxon>Pseudomonadota</taxon>
        <taxon>Alphaproteobacteria</taxon>
        <taxon>Rhodobacterales</taxon>
        <taxon>Roseobacteraceae</taxon>
        <taxon>Mameliella</taxon>
    </lineage>
</organism>
<evidence type="ECO:0000313" key="2">
    <source>
        <dbReference type="Proteomes" id="UP000030960"/>
    </source>
</evidence>
<dbReference type="AlphaFoldDB" id="A0A0B3SR94"/>
<proteinExistence type="predicted"/>
<gene>
    <name evidence="1" type="ORF">OA50_02488</name>
</gene>
<dbReference type="Gene3D" id="2.130.10.10">
    <property type="entry name" value="YVTN repeat-like/Quinoprotein amine dehydrogenase"/>
    <property type="match status" value="1"/>
</dbReference>
<protein>
    <submittedName>
        <fullName evidence="1">Uncharacterized protein</fullName>
    </submittedName>
</protein>
<evidence type="ECO:0000313" key="1">
    <source>
        <dbReference type="EMBL" id="KHQ52944.1"/>
    </source>
</evidence>
<reference evidence="1 2" key="1">
    <citation type="submission" date="2014-10" db="EMBL/GenBank/DDBJ databases">
        <title>Genome sequence of Ponticoccus sp. strain UMTAT08 isolated from clonal culture of toxic dinoflagellate Alexandrium tamiyavanichii.</title>
        <authorList>
            <person name="Gan H.Y."/>
            <person name="Muhd D.-D."/>
            <person name="Mohd Noor M.E."/>
            <person name="Yeong Y.S."/>
            <person name="Usup G."/>
        </authorList>
    </citation>
    <scope>NUCLEOTIDE SEQUENCE [LARGE SCALE GENOMIC DNA]</scope>
    <source>
        <strain evidence="1 2">UMTAT08</strain>
    </source>
</reference>
<dbReference type="InterPro" id="IPR011044">
    <property type="entry name" value="Quino_amine_DH_bsu"/>
</dbReference>
<dbReference type="RefSeq" id="WP_043141654.1">
    <property type="nucleotide sequence ID" value="NZ_AP022337.1"/>
</dbReference>